<reference evidence="1 2" key="1">
    <citation type="submission" date="2023-01" db="EMBL/GenBank/DDBJ databases">
        <title>Xanthomonas hawaiianensis sp. nov. isolated from Araceae family in Hawaii.</title>
        <authorList>
            <person name="Chunag S.-C."/>
            <person name="Dobhal S."/>
            <person name="Alvarez A."/>
            <person name="Arif M."/>
        </authorList>
    </citation>
    <scope>NUCLEOTIDE SEQUENCE [LARGE SCALE GENOMIC DNA]</scope>
    <source>
        <strain evidence="1 2">A2111</strain>
    </source>
</reference>
<evidence type="ECO:0000313" key="2">
    <source>
        <dbReference type="Proteomes" id="UP001260534"/>
    </source>
</evidence>
<proteinExistence type="predicted"/>
<dbReference type="SUPFAM" id="SSF47598">
    <property type="entry name" value="Ribbon-helix-helix"/>
    <property type="match status" value="1"/>
</dbReference>
<dbReference type="EMBL" id="JAQMHB010000001">
    <property type="protein sequence ID" value="MDS9992451.1"/>
    <property type="molecule type" value="Genomic_DNA"/>
</dbReference>
<keyword evidence="2" id="KW-1185">Reference proteome</keyword>
<evidence type="ECO:0000313" key="1">
    <source>
        <dbReference type="EMBL" id="MDS9992451.1"/>
    </source>
</evidence>
<dbReference type="Gene3D" id="1.20.5.780">
    <property type="entry name" value="Single helix bin"/>
    <property type="match status" value="1"/>
</dbReference>
<accession>A0ABU2I2S4</accession>
<dbReference type="RefSeq" id="WP_244663368.1">
    <property type="nucleotide sequence ID" value="NZ_JAGHXG010000001.1"/>
</dbReference>
<organism evidence="1 2">
    <name type="scientific">Xanthomonas hawaiiensis</name>
    <dbReference type="NCBI Taxonomy" id="3003247"/>
    <lineage>
        <taxon>Bacteria</taxon>
        <taxon>Pseudomonadati</taxon>
        <taxon>Pseudomonadota</taxon>
        <taxon>Gammaproteobacteria</taxon>
        <taxon>Lysobacterales</taxon>
        <taxon>Lysobacteraceae</taxon>
        <taxon>Xanthomonas</taxon>
    </lineage>
</organism>
<dbReference type="InterPro" id="IPR010985">
    <property type="entry name" value="Ribbon_hlx_hlx"/>
</dbReference>
<sequence length="110" mass="12218">MSTTTIRLPDALKARVAKAAEAAGTTSHNFILEAIAEKAELAERRVDSIPWDEMRRYLMERSEGKDTPPRPPQVREIAWRTSSSCPLSTRTYGASSAIWNNTKPSISKSV</sequence>
<protein>
    <submittedName>
        <fullName evidence="1">Ribbon-helix-helix protein, CopG family</fullName>
    </submittedName>
</protein>
<comment type="caution">
    <text evidence="1">The sequence shown here is derived from an EMBL/GenBank/DDBJ whole genome shotgun (WGS) entry which is preliminary data.</text>
</comment>
<gene>
    <name evidence="1" type="ORF">PNQ69_06690</name>
</gene>
<dbReference type="Proteomes" id="UP001260534">
    <property type="component" value="Unassembled WGS sequence"/>
</dbReference>
<name>A0ABU2I2S4_9XANT</name>